<evidence type="ECO:0000313" key="2">
    <source>
        <dbReference type="Proteomes" id="UP001211065"/>
    </source>
</evidence>
<gene>
    <name evidence="1" type="ORF">HK099_002718</name>
</gene>
<dbReference type="SUPFAM" id="SSF48403">
    <property type="entry name" value="Ankyrin repeat"/>
    <property type="match status" value="1"/>
</dbReference>
<dbReference type="Proteomes" id="UP001211065">
    <property type="component" value="Unassembled WGS sequence"/>
</dbReference>
<proteinExistence type="predicted"/>
<dbReference type="AlphaFoldDB" id="A0AAD5TVT8"/>
<keyword evidence="2" id="KW-1185">Reference proteome</keyword>
<organism evidence="1 2">
    <name type="scientific">Clydaea vesicula</name>
    <dbReference type="NCBI Taxonomy" id="447962"/>
    <lineage>
        <taxon>Eukaryota</taxon>
        <taxon>Fungi</taxon>
        <taxon>Fungi incertae sedis</taxon>
        <taxon>Chytridiomycota</taxon>
        <taxon>Chytridiomycota incertae sedis</taxon>
        <taxon>Chytridiomycetes</taxon>
        <taxon>Lobulomycetales</taxon>
        <taxon>Lobulomycetaceae</taxon>
        <taxon>Clydaea</taxon>
    </lineage>
</organism>
<evidence type="ECO:0000313" key="1">
    <source>
        <dbReference type="EMBL" id="KAJ3200360.1"/>
    </source>
</evidence>
<name>A0AAD5TVT8_9FUNG</name>
<sequence>MAKFIDIPIEIFQIILKNEPLETTKNLILTNKYFTRNLKLQFTQIDYLIATNFLDQSILLNGTEGRKFLSDLVFLKNFTSIHPHAMLKVWISLRDIFFKELDANLKLDKTVTEILFAHAELKSNGDRNSLFSTAAIYGDTALVDTLLKVSNKRKEDLRPMINYALGYASLYGQLDIVNRLIEETMKLNDFKFLAKMFTIALKNGAAQNHLFCVEYTLKKSAELNITLQTGQSLQLAR</sequence>
<dbReference type="EMBL" id="JADGJW010001921">
    <property type="protein sequence ID" value="KAJ3200360.1"/>
    <property type="molecule type" value="Genomic_DNA"/>
</dbReference>
<accession>A0AAD5TVT8</accession>
<comment type="caution">
    <text evidence="1">The sequence shown here is derived from an EMBL/GenBank/DDBJ whole genome shotgun (WGS) entry which is preliminary data.</text>
</comment>
<reference evidence="1" key="1">
    <citation type="submission" date="2020-05" db="EMBL/GenBank/DDBJ databases">
        <title>Phylogenomic resolution of chytrid fungi.</title>
        <authorList>
            <person name="Stajich J.E."/>
            <person name="Amses K."/>
            <person name="Simmons R."/>
            <person name="Seto K."/>
            <person name="Myers J."/>
            <person name="Bonds A."/>
            <person name="Quandt C.A."/>
            <person name="Barry K."/>
            <person name="Liu P."/>
            <person name="Grigoriev I."/>
            <person name="Longcore J.E."/>
            <person name="James T.Y."/>
        </authorList>
    </citation>
    <scope>NUCLEOTIDE SEQUENCE</scope>
    <source>
        <strain evidence="1">JEL0476</strain>
    </source>
</reference>
<protein>
    <recommendedName>
        <fullName evidence="3">Ankyrin repeat protein</fullName>
    </recommendedName>
</protein>
<evidence type="ECO:0008006" key="3">
    <source>
        <dbReference type="Google" id="ProtNLM"/>
    </source>
</evidence>
<dbReference type="Gene3D" id="1.25.40.20">
    <property type="entry name" value="Ankyrin repeat-containing domain"/>
    <property type="match status" value="1"/>
</dbReference>
<dbReference type="InterPro" id="IPR036770">
    <property type="entry name" value="Ankyrin_rpt-contain_sf"/>
</dbReference>